<comment type="caution">
    <text evidence="2">The sequence shown here is derived from an EMBL/GenBank/DDBJ whole genome shotgun (WGS) entry which is preliminary data.</text>
</comment>
<accession>X1UI56</accession>
<organism evidence="2">
    <name type="scientific">marine sediment metagenome</name>
    <dbReference type="NCBI Taxonomy" id="412755"/>
    <lineage>
        <taxon>unclassified sequences</taxon>
        <taxon>metagenomes</taxon>
        <taxon>ecological metagenomes</taxon>
    </lineage>
</organism>
<reference evidence="2" key="1">
    <citation type="journal article" date="2014" name="Front. Microbiol.">
        <title>High frequency of phylogenetically diverse reductive dehalogenase-homologous genes in deep subseafloor sedimentary metagenomes.</title>
        <authorList>
            <person name="Kawai M."/>
            <person name="Futagami T."/>
            <person name="Toyoda A."/>
            <person name="Takaki Y."/>
            <person name="Nishi S."/>
            <person name="Hori S."/>
            <person name="Arai W."/>
            <person name="Tsubouchi T."/>
            <person name="Morono Y."/>
            <person name="Uchiyama I."/>
            <person name="Ito T."/>
            <person name="Fujiyama A."/>
            <person name="Inagaki F."/>
            <person name="Takami H."/>
        </authorList>
    </citation>
    <scope>NUCLEOTIDE SEQUENCE</scope>
    <source>
        <strain evidence="2">Expedition CK06-06</strain>
    </source>
</reference>
<protein>
    <submittedName>
        <fullName evidence="2">Uncharacterized protein</fullName>
    </submittedName>
</protein>
<evidence type="ECO:0000256" key="1">
    <source>
        <dbReference type="SAM" id="Phobius"/>
    </source>
</evidence>
<evidence type="ECO:0000313" key="2">
    <source>
        <dbReference type="EMBL" id="GAI92034.1"/>
    </source>
</evidence>
<sequence>MPLKNTLKNAFPIILLTIVVAVCVTLLTYVDSLTRDRIEAQEEETVQNMLSAMFPDMSRYEFKDDIYTIYSNGDRLGYAFIAIGKG</sequence>
<keyword evidence="1" id="KW-0812">Transmembrane</keyword>
<name>X1UI56_9ZZZZ</name>
<feature type="transmembrane region" description="Helical" evidence="1">
    <location>
        <begin position="12"/>
        <end position="30"/>
    </location>
</feature>
<gene>
    <name evidence="2" type="ORF">S12H4_32641</name>
</gene>
<proteinExistence type="predicted"/>
<dbReference type="AlphaFoldDB" id="X1UI56"/>
<dbReference type="EMBL" id="BARW01019155">
    <property type="protein sequence ID" value="GAI92034.1"/>
    <property type="molecule type" value="Genomic_DNA"/>
</dbReference>
<keyword evidence="1" id="KW-1133">Transmembrane helix</keyword>
<feature type="non-terminal residue" evidence="2">
    <location>
        <position position="86"/>
    </location>
</feature>
<keyword evidence="1" id="KW-0472">Membrane</keyword>